<dbReference type="Pfam" id="PF17863">
    <property type="entry name" value="AAA_lid_2"/>
    <property type="match status" value="1"/>
</dbReference>
<dbReference type="InterPro" id="IPR011703">
    <property type="entry name" value="ATPase_AAA-3"/>
</dbReference>
<evidence type="ECO:0000259" key="2">
    <source>
        <dbReference type="Pfam" id="PF17863"/>
    </source>
</evidence>
<evidence type="ECO:0000313" key="3">
    <source>
        <dbReference type="EMBL" id="MFC3852799.1"/>
    </source>
</evidence>
<dbReference type="Pfam" id="PF07726">
    <property type="entry name" value="AAA_3"/>
    <property type="match status" value="1"/>
</dbReference>
<comment type="caution">
    <text evidence="3">The sequence shown here is derived from an EMBL/GenBank/DDBJ whole genome shotgun (WGS) entry which is preliminary data.</text>
</comment>
<dbReference type="SUPFAM" id="SSF52540">
    <property type="entry name" value="P-loop containing nucleoside triphosphate hydrolases"/>
    <property type="match status" value="1"/>
</dbReference>
<dbReference type="Proteomes" id="UP001595617">
    <property type="component" value="Unassembled WGS sequence"/>
</dbReference>
<dbReference type="EMBL" id="JBHRYR010000003">
    <property type="protein sequence ID" value="MFC3852799.1"/>
    <property type="molecule type" value="Genomic_DNA"/>
</dbReference>
<dbReference type="PANTHER" id="PTHR42759">
    <property type="entry name" value="MOXR FAMILY PROTEIN"/>
    <property type="match status" value="1"/>
</dbReference>
<dbReference type="PANTHER" id="PTHR42759:SF5">
    <property type="entry name" value="METHANOL DEHYDROGENASE REGULATOR"/>
    <property type="match status" value="1"/>
</dbReference>
<evidence type="ECO:0000313" key="4">
    <source>
        <dbReference type="Proteomes" id="UP001595617"/>
    </source>
</evidence>
<protein>
    <submittedName>
        <fullName evidence="3">AAA family ATPase</fullName>
    </submittedName>
</protein>
<keyword evidence="4" id="KW-1185">Reference proteome</keyword>
<proteinExistence type="predicted"/>
<dbReference type="InterPro" id="IPR041628">
    <property type="entry name" value="ChlI/MoxR_AAA_lid"/>
</dbReference>
<dbReference type="InterPro" id="IPR050764">
    <property type="entry name" value="CbbQ/NirQ/NorQ/GpvN"/>
</dbReference>
<accession>A0ABV7ZXT6</accession>
<dbReference type="Gene3D" id="1.10.8.80">
    <property type="entry name" value="Magnesium chelatase subunit I, C-Terminal domain"/>
    <property type="match status" value="1"/>
</dbReference>
<feature type="domain" description="ChlI/MoxR AAA lid" evidence="2">
    <location>
        <begin position="231"/>
        <end position="285"/>
    </location>
</feature>
<gene>
    <name evidence="3" type="ORF">ACFOOG_08135</name>
</gene>
<evidence type="ECO:0000259" key="1">
    <source>
        <dbReference type="Pfam" id="PF07726"/>
    </source>
</evidence>
<dbReference type="RefSeq" id="WP_380695347.1">
    <property type="nucleotide sequence ID" value="NZ_JBHRYR010000003.1"/>
</dbReference>
<dbReference type="CDD" id="cd00009">
    <property type="entry name" value="AAA"/>
    <property type="match status" value="1"/>
</dbReference>
<dbReference type="Gene3D" id="3.40.50.300">
    <property type="entry name" value="P-loop containing nucleotide triphosphate hydrolases"/>
    <property type="match status" value="1"/>
</dbReference>
<name>A0ABV7ZXT6_9GAMM</name>
<organism evidence="3 4">
    <name type="scientific">Saccharospirillum mangrovi</name>
    <dbReference type="NCBI Taxonomy" id="2161747"/>
    <lineage>
        <taxon>Bacteria</taxon>
        <taxon>Pseudomonadati</taxon>
        <taxon>Pseudomonadota</taxon>
        <taxon>Gammaproteobacteria</taxon>
        <taxon>Oceanospirillales</taxon>
        <taxon>Saccharospirillaceae</taxon>
        <taxon>Saccharospirillum</taxon>
    </lineage>
</organism>
<sequence length="307" mass="33276">MTAHTLLIPQAISALESVILGKPQQVRLALATVLAGGHLLLEDVPGVGKTTLSHALAQVLGLSFCRVQFTADMMPADLLGGAMFRPDTHSFSVVKGPIFTQVLLADELNRASAKAQSALLEAMEERQVSLDGETFALPDPFLVIATQNPLSMAGTHPLPESQLDRFLLSMRLGYPSAEAERALLRGDGTQRHWRDITAVIEGMQLRALQAHVLTVHLSDALLDYVQRLIIATRQLSASVLGLSPRAAVGLVRCAQAWALMDQRDYVQPDDIQAVFVPVCQHRLYSQEGVSGQMLAEQVLASTPLHAR</sequence>
<reference evidence="4" key="1">
    <citation type="journal article" date="2019" name="Int. J. Syst. Evol. Microbiol.">
        <title>The Global Catalogue of Microorganisms (GCM) 10K type strain sequencing project: providing services to taxonomists for standard genome sequencing and annotation.</title>
        <authorList>
            <consortium name="The Broad Institute Genomics Platform"/>
            <consortium name="The Broad Institute Genome Sequencing Center for Infectious Disease"/>
            <person name="Wu L."/>
            <person name="Ma J."/>
        </authorList>
    </citation>
    <scope>NUCLEOTIDE SEQUENCE [LARGE SCALE GENOMIC DNA]</scope>
    <source>
        <strain evidence="4">IBRC 10765</strain>
    </source>
</reference>
<feature type="domain" description="ATPase AAA-3" evidence="1">
    <location>
        <begin position="38"/>
        <end position="168"/>
    </location>
</feature>
<dbReference type="InterPro" id="IPR027417">
    <property type="entry name" value="P-loop_NTPase"/>
</dbReference>
<dbReference type="PIRSF" id="PIRSF002849">
    <property type="entry name" value="AAA_ATPase_chaperone_MoxR_prd"/>
    <property type="match status" value="1"/>
</dbReference>